<organism evidence="1 2">
    <name type="scientific">Novipirellula rosea</name>
    <dbReference type="NCBI Taxonomy" id="1031540"/>
    <lineage>
        <taxon>Bacteria</taxon>
        <taxon>Pseudomonadati</taxon>
        <taxon>Planctomycetota</taxon>
        <taxon>Planctomycetia</taxon>
        <taxon>Pirellulales</taxon>
        <taxon>Pirellulaceae</taxon>
        <taxon>Novipirellula</taxon>
    </lineage>
</organism>
<name>A0ABP8MQL6_9BACT</name>
<dbReference type="Proteomes" id="UP001500840">
    <property type="component" value="Unassembled WGS sequence"/>
</dbReference>
<evidence type="ECO:0000313" key="1">
    <source>
        <dbReference type="EMBL" id="GAA4454289.1"/>
    </source>
</evidence>
<protein>
    <submittedName>
        <fullName evidence="1">Uncharacterized protein</fullName>
    </submittedName>
</protein>
<evidence type="ECO:0000313" key="2">
    <source>
        <dbReference type="Proteomes" id="UP001500840"/>
    </source>
</evidence>
<reference evidence="2" key="1">
    <citation type="journal article" date="2019" name="Int. J. Syst. Evol. Microbiol.">
        <title>The Global Catalogue of Microorganisms (GCM) 10K type strain sequencing project: providing services to taxonomists for standard genome sequencing and annotation.</title>
        <authorList>
            <consortium name="The Broad Institute Genomics Platform"/>
            <consortium name="The Broad Institute Genome Sequencing Center for Infectious Disease"/>
            <person name="Wu L."/>
            <person name="Ma J."/>
        </authorList>
    </citation>
    <scope>NUCLEOTIDE SEQUENCE [LARGE SCALE GENOMIC DNA]</scope>
    <source>
        <strain evidence="2">JCM 17759</strain>
    </source>
</reference>
<dbReference type="EMBL" id="BAABGA010000035">
    <property type="protein sequence ID" value="GAA4454289.1"/>
    <property type="molecule type" value="Genomic_DNA"/>
</dbReference>
<gene>
    <name evidence="1" type="ORF">GCM10023156_26500</name>
</gene>
<keyword evidence="2" id="KW-1185">Reference proteome</keyword>
<proteinExistence type="predicted"/>
<accession>A0ABP8MQL6</accession>
<sequence>MQGKAVLSPFTFKNQPTKLKIIRWFNDRKNQPAGEIEYSEKSIGSKRLDRSIAEIADRLLDAEKRNASRRK</sequence>
<comment type="caution">
    <text evidence="1">The sequence shown here is derived from an EMBL/GenBank/DDBJ whole genome shotgun (WGS) entry which is preliminary data.</text>
</comment>